<dbReference type="Proteomes" id="UP000676310">
    <property type="component" value="Unassembled WGS sequence"/>
</dbReference>
<name>A0A8J2N2W8_9PLEO</name>
<dbReference type="GO" id="GO:0004222">
    <property type="term" value="F:metalloendopeptidase activity"/>
    <property type="evidence" value="ECO:0007669"/>
    <property type="project" value="UniProtKB-UniRule"/>
</dbReference>
<evidence type="ECO:0000256" key="1">
    <source>
        <dbReference type="RuleBase" id="RU361183"/>
    </source>
</evidence>
<dbReference type="GO" id="GO:0006508">
    <property type="term" value="P:proteolysis"/>
    <property type="evidence" value="ECO:0007669"/>
    <property type="project" value="UniProtKB-KW"/>
</dbReference>
<dbReference type="PROSITE" id="PS51257">
    <property type="entry name" value="PROKAR_LIPOPROTEIN"/>
    <property type="match status" value="1"/>
</dbReference>
<comment type="caution">
    <text evidence="3">The sequence shown here is derived from an EMBL/GenBank/DDBJ whole genome shotgun (WGS) entry which is preliminary data.</text>
</comment>
<dbReference type="PRINTS" id="PR00480">
    <property type="entry name" value="ASTACIN"/>
</dbReference>
<keyword evidence="1" id="KW-0378">Hydrolase</keyword>
<evidence type="ECO:0000313" key="3">
    <source>
        <dbReference type="EMBL" id="CAG5179245.1"/>
    </source>
</evidence>
<organism evidence="3 4">
    <name type="scientific">Alternaria atra</name>
    <dbReference type="NCBI Taxonomy" id="119953"/>
    <lineage>
        <taxon>Eukaryota</taxon>
        <taxon>Fungi</taxon>
        <taxon>Dikarya</taxon>
        <taxon>Ascomycota</taxon>
        <taxon>Pezizomycotina</taxon>
        <taxon>Dothideomycetes</taxon>
        <taxon>Pleosporomycetidae</taxon>
        <taxon>Pleosporales</taxon>
        <taxon>Pleosporineae</taxon>
        <taxon>Pleosporaceae</taxon>
        <taxon>Alternaria</taxon>
        <taxon>Alternaria sect. Ulocladioides</taxon>
    </lineage>
</organism>
<evidence type="ECO:0000259" key="2">
    <source>
        <dbReference type="Pfam" id="PF01400"/>
    </source>
</evidence>
<evidence type="ECO:0000313" key="4">
    <source>
        <dbReference type="Proteomes" id="UP000676310"/>
    </source>
</evidence>
<protein>
    <recommendedName>
        <fullName evidence="1">Metalloendopeptidase</fullName>
        <ecNumber evidence="1">3.4.24.-</ecNumber>
    </recommendedName>
</protein>
<dbReference type="PANTHER" id="PTHR10127:SF850">
    <property type="entry name" value="METALLOENDOPEPTIDASE"/>
    <property type="match status" value="1"/>
</dbReference>
<dbReference type="Gene3D" id="3.40.390.10">
    <property type="entry name" value="Collagenase (Catalytic Domain)"/>
    <property type="match status" value="1"/>
</dbReference>
<proteinExistence type="predicted"/>
<keyword evidence="1" id="KW-0732">Signal</keyword>
<keyword evidence="1" id="KW-0645">Protease</keyword>
<reference evidence="3" key="1">
    <citation type="submission" date="2021-05" db="EMBL/GenBank/DDBJ databases">
        <authorList>
            <person name="Stam R."/>
        </authorList>
    </citation>
    <scope>NUCLEOTIDE SEQUENCE</scope>
    <source>
        <strain evidence="3">CS162</strain>
    </source>
</reference>
<gene>
    <name evidence="3" type="ORF">ALTATR162_LOCUS9106</name>
</gene>
<dbReference type="EC" id="3.4.24.-" evidence="1"/>
<dbReference type="InterPro" id="IPR001506">
    <property type="entry name" value="Peptidase_M12A"/>
</dbReference>
<feature type="domain" description="Peptidase M12A" evidence="2">
    <location>
        <begin position="193"/>
        <end position="224"/>
    </location>
</feature>
<feature type="signal peptide" evidence="1">
    <location>
        <begin position="1"/>
        <end position="17"/>
    </location>
</feature>
<keyword evidence="1" id="KW-0479">Metal-binding</keyword>
<accession>A0A8J2N2W8</accession>
<dbReference type="PANTHER" id="PTHR10127">
    <property type="entry name" value="DISCOIDIN, CUB, EGF, LAMININ , AND ZINC METALLOPROTEASE DOMAIN CONTAINING"/>
    <property type="match status" value="1"/>
</dbReference>
<dbReference type="RefSeq" id="XP_043172674.1">
    <property type="nucleotide sequence ID" value="XM_043316739.1"/>
</dbReference>
<dbReference type="OrthoDB" id="291007at2759"/>
<dbReference type="EMBL" id="CAJRGZ010000023">
    <property type="protein sequence ID" value="CAG5179245.1"/>
    <property type="molecule type" value="Genomic_DNA"/>
</dbReference>
<dbReference type="AlphaFoldDB" id="A0A8J2N2W8"/>
<keyword evidence="4" id="KW-1185">Reference proteome</keyword>
<dbReference type="GeneID" id="67021291"/>
<feature type="chain" id="PRO_5035341682" description="Metalloendopeptidase" evidence="1">
    <location>
        <begin position="18"/>
        <end position="364"/>
    </location>
</feature>
<keyword evidence="1" id="KW-0862">Zinc</keyword>
<dbReference type="SUPFAM" id="SSF55486">
    <property type="entry name" value="Metalloproteases ('zincins'), catalytic domain"/>
    <property type="match status" value="1"/>
</dbReference>
<dbReference type="Pfam" id="PF01400">
    <property type="entry name" value="Astacin"/>
    <property type="match status" value="1"/>
</dbReference>
<dbReference type="GO" id="GO:0046872">
    <property type="term" value="F:metal ion binding"/>
    <property type="evidence" value="ECO:0007669"/>
    <property type="project" value="UniProtKB-KW"/>
</dbReference>
<dbReference type="InterPro" id="IPR024079">
    <property type="entry name" value="MetalloPept_cat_dom_sf"/>
</dbReference>
<keyword evidence="1" id="KW-0482">Metalloprotease</keyword>
<comment type="cofactor">
    <cofactor evidence="1">
        <name>Zn(2+)</name>
        <dbReference type="ChEBI" id="CHEBI:29105"/>
    </cofactor>
    <text evidence="1">Binds 1 zinc ion per subunit.</text>
</comment>
<sequence length="364" mass="42131">MKLLIFLLLAFAALIAACPPPLNDFYYLSNETHTTEDLLLDLRRGNTQMGWDEVVTKPHGLITYCFATPAISEKYKDTLTAAWDLWKTQIGEPSKENQHQLIIKEHGWWDKEWQYCYNKQKHPGDFLVWNSIVPAQTVVINELPRFVPGMGASAIVGYIPDEWPIHSPREGRHKVLFNPEAKDKFPDEKSWIANIAHELGHVAGLWHEHQRPDRDHYVRFNCEALPGYDAAKILVDQRGEDKMEDVCNDGTLAGTYGFSIIDQYDKIDHLDRAGPVDGQWWYLVQSYKDREYDAHSLMHWGSDAHYWRDDDEKLRVQLAVWKNGGPDYTPPGNPTKDDLKYSKWAVAPTRKDAEGIRKIYPWKD</sequence>